<protein>
    <submittedName>
        <fullName evidence="1">Uncharacterized protein</fullName>
    </submittedName>
</protein>
<organism evidence="1">
    <name type="scientific">uncultured Truepera sp</name>
    <dbReference type="NCBI Taxonomy" id="543023"/>
    <lineage>
        <taxon>Bacteria</taxon>
        <taxon>Thermotogati</taxon>
        <taxon>Deinococcota</taxon>
        <taxon>Deinococci</taxon>
        <taxon>Trueperales</taxon>
        <taxon>Trueperaceae</taxon>
        <taxon>Truepera</taxon>
        <taxon>environmental samples</taxon>
    </lineage>
</organism>
<name>A0A6J4UXP1_9DEIN</name>
<dbReference type="AlphaFoldDB" id="A0A6J4UXP1"/>
<reference evidence="1" key="1">
    <citation type="submission" date="2020-02" db="EMBL/GenBank/DDBJ databases">
        <authorList>
            <person name="Meier V. D."/>
        </authorList>
    </citation>
    <scope>NUCLEOTIDE SEQUENCE</scope>
    <source>
        <strain evidence="1">AVDCRST_MAG86</strain>
    </source>
</reference>
<gene>
    <name evidence="1" type="ORF">AVDCRST_MAG86-851</name>
</gene>
<proteinExistence type="predicted"/>
<dbReference type="EMBL" id="CADCWP010000058">
    <property type="protein sequence ID" value="CAA9563661.1"/>
    <property type="molecule type" value="Genomic_DNA"/>
</dbReference>
<accession>A0A6J4UXP1</accession>
<evidence type="ECO:0000313" key="1">
    <source>
        <dbReference type="EMBL" id="CAA9563661.1"/>
    </source>
</evidence>
<sequence>MLALDAFFNQLEVQGACLLTPSERANQVEPAVTTPSRRDGCVKLFRDGVKSSYDGSFW</sequence>